<dbReference type="Proteomes" id="UP001175271">
    <property type="component" value="Unassembled WGS sequence"/>
</dbReference>
<proteinExistence type="predicted"/>
<gene>
    <name evidence="2" type="ORF">QR680_011172</name>
</gene>
<dbReference type="EMBL" id="JAUCMV010000001">
    <property type="protein sequence ID" value="KAK0429075.1"/>
    <property type="molecule type" value="Genomic_DNA"/>
</dbReference>
<evidence type="ECO:0000256" key="1">
    <source>
        <dbReference type="SAM" id="SignalP"/>
    </source>
</evidence>
<accession>A0AA39ISK2</accession>
<keyword evidence="1" id="KW-0732">Signal</keyword>
<name>A0AA39ISK2_9BILA</name>
<feature type="chain" id="PRO_5041219575" evidence="1">
    <location>
        <begin position="20"/>
        <end position="171"/>
    </location>
</feature>
<comment type="caution">
    <text evidence="2">The sequence shown here is derived from an EMBL/GenBank/DDBJ whole genome shotgun (WGS) entry which is preliminary data.</text>
</comment>
<dbReference type="AlphaFoldDB" id="A0AA39ISK2"/>
<reference evidence="2" key="1">
    <citation type="submission" date="2023-06" db="EMBL/GenBank/DDBJ databases">
        <title>Genomic analysis of the entomopathogenic nematode Steinernema hermaphroditum.</title>
        <authorList>
            <person name="Schwarz E.M."/>
            <person name="Heppert J.K."/>
            <person name="Baniya A."/>
            <person name="Schwartz H.T."/>
            <person name="Tan C.-H."/>
            <person name="Antoshechkin I."/>
            <person name="Sternberg P.W."/>
            <person name="Goodrich-Blair H."/>
            <person name="Dillman A.R."/>
        </authorList>
    </citation>
    <scope>NUCLEOTIDE SEQUENCE</scope>
    <source>
        <strain evidence="2">PS9179</strain>
        <tissue evidence="2">Whole animal</tissue>
    </source>
</reference>
<feature type="signal peptide" evidence="1">
    <location>
        <begin position="1"/>
        <end position="19"/>
    </location>
</feature>
<sequence length="171" mass="19332">MPQGSAVPLLFVLFVAVAANQLKFKKLWTEESIKSVEEYRPCTYEQVSSRILFGVVSESEFISWRVPTNMTGEIPQQIPENCMKSNLRKEGYMTSINTQSIVVVANHSRVDFVAKFTNETVCNIVDECVNMISVSRATKVTANTLVYRWKLAHSMRIFVLEECSTPASVLQ</sequence>
<evidence type="ECO:0000313" key="2">
    <source>
        <dbReference type="EMBL" id="KAK0429075.1"/>
    </source>
</evidence>
<evidence type="ECO:0000313" key="3">
    <source>
        <dbReference type="Proteomes" id="UP001175271"/>
    </source>
</evidence>
<organism evidence="2 3">
    <name type="scientific">Steinernema hermaphroditum</name>
    <dbReference type="NCBI Taxonomy" id="289476"/>
    <lineage>
        <taxon>Eukaryota</taxon>
        <taxon>Metazoa</taxon>
        <taxon>Ecdysozoa</taxon>
        <taxon>Nematoda</taxon>
        <taxon>Chromadorea</taxon>
        <taxon>Rhabditida</taxon>
        <taxon>Tylenchina</taxon>
        <taxon>Panagrolaimomorpha</taxon>
        <taxon>Strongyloidoidea</taxon>
        <taxon>Steinernematidae</taxon>
        <taxon>Steinernema</taxon>
    </lineage>
</organism>
<keyword evidence="3" id="KW-1185">Reference proteome</keyword>
<protein>
    <submittedName>
        <fullName evidence="2">Uncharacterized protein</fullName>
    </submittedName>
</protein>